<accession>A0A3S0UHU3</accession>
<gene>
    <name evidence="1" type="ORF">ELQ35_02870</name>
</gene>
<reference evidence="1 2" key="1">
    <citation type="submission" date="2018-12" db="EMBL/GenBank/DDBJ databases">
        <title>Bacillus chawlae sp. nov., Bacillus glennii sp. nov., and Bacillus saganii sp. nov. Isolated from the Vehicle Assembly Building at Kennedy Space Center where the Viking Spacecraft were Assembled.</title>
        <authorList>
            <person name="Seuylemezian A."/>
            <person name="Vaishampayan P."/>
        </authorList>
    </citation>
    <scope>NUCLEOTIDE SEQUENCE [LARGE SCALE GENOMIC DNA]</scope>
    <source>
        <strain evidence="1 2">L5</strain>
    </source>
</reference>
<keyword evidence="1" id="KW-0378">Hydrolase</keyword>
<dbReference type="EMBL" id="RYZZ01000004">
    <property type="protein sequence ID" value="RUQ31933.1"/>
    <property type="molecule type" value="Genomic_DNA"/>
</dbReference>
<evidence type="ECO:0000313" key="2">
    <source>
        <dbReference type="Proteomes" id="UP000267430"/>
    </source>
</evidence>
<sequence length="114" mass="13693">MSEMKNTYYIYLANGQISQDRESSEWNFKIEATDEEITQLREYFDQNYSTEIENFYRAHVPYVQYHYDRENDAYDETIQRIYGMIYELGDEEAKNHIESMGILHSKPTTDGFSQ</sequence>
<protein>
    <submittedName>
        <fullName evidence="1">Hydrolase</fullName>
    </submittedName>
</protein>
<comment type="caution">
    <text evidence="1">The sequence shown here is derived from an EMBL/GenBank/DDBJ whole genome shotgun (WGS) entry which is preliminary data.</text>
</comment>
<dbReference type="GO" id="GO:0016787">
    <property type="term" value="F:hydrolase activity"/>
    <property type="evidence" value="ECO:0007669"/>
    <property type="project" value="UniProtKB-KW"/>
</dbReference>
<proteinExistence type="predicted"/>
<dbReference type="Proteomes" id="UP000267430">
    <property type="component" value="Unassembled WGS sequence"/>
</dbReference>
<dbReference type="OrthoDB" id="2706506at2"/>
<name>A0A3S0UHU3_9BACI</name>
<dbReference type="AlphaFoldDB" id="A0A3S0UHU3"/>
<keyword evidence="2" id="KW-1185">Reference proteome</keyword>
<organism evidence="1 2">
    <name type="scientific">Peribacillus cavernae</name>
    <dbReference type="NCBI Taxonomy" id="1674310"/>
    <lineage>
        <taxon>Bacteria</taxon>
        <taxon>Bacillati</taxon>
        <taxon>Bacillota</taxon>
        <taxon>Bacilli</taxon>
        <taxon>Bacillales</taxon>
        <taxon>Bacillaceae</taxon>
        <taxon>Peribacillus</taxon>
    </lineage>
</organism>
<evidence type="ECO:0000313" key="1">
    <source>
        <dbReference type="EMBL" id="RUQ31933.1"/>
    </source>
</evidence>